<keyword evidence="2" id="KW-1185">Reference proteome</keyword>
<dbReference type="Proteomes" id="UP000799118">
    <property type="component" value="Unassembled WGS sequence"/>
</dbReference>
<name>A0A6A4GNP3_9AGAR</name>
<accession>A0A6A4GNP3</accession>
<dbReference type="AlphaFoldDB" id="A0A6A4GNP3"/>
<dbReference type="EMBL" id="ML769802">
    <property type="protein sequence ID" value="KAE9387412.1"/>
    <property type="molecule type" value="Genomic_DNA"/>
</dbReference>
<sequence length="128" mass="14353">MGHWEFPRDQPSRVWESSVLLGLAFRILLLRNHWGCGWGSARALPLLNCHTIDSVIPKDTRDSTPKDHLSVSYRGLLGTKVPRNPTLLPQPSEIYAGAARASRMALLWLGNLKDSLYLHTVRLNTAGR</sequence>
<evidence type="ECO:0000313" key="1">
    <source>
        <dbReference type="EMBL" id="KAE9387412.1"/>
    </source>
</evidence>
<evidence type="ECO:0000313" key="2">
    <source>
        <dbReference type="Proteomes" id="UP000799118"/>
    </source>
</evidence>
<reference evidence="1" key="1">
    <citation type="journal article" date="2019" name="Environ. Microbiol.">
        <title>Fungal ecological strategies reflected in gene transcription - a case study of two litter decomposers.</title>
        <authorList>
            <person name="Barbi F."/>
            <person name="Kohler A."/>
            <person name="Barry K."/>
            <person name="Baskaran P."/>
            <person name="Daum C."/>
            <person name="Fauchery L."/>
            <person name="Ihrmark K."/>
            <person name="Kuo A."/>
            <person name="LaButti K."/>
            <person name="Lipzen A."/>
            <person name="Morin E."/>
            <person name="Grigoriev I.V."/>
            <person name="Henrissat B."/>
            <person name="Lindahl B."/>
            <person name="Martin F."/>
        </authorList>
    </citation>
    <scope>NUCLEOTIDE SEQUENCE</scope>
    <source>
        <strain evidence="1">JB14</strain>
    </source>
</reference>
<protein>
    <submittedName>
        <fullName evidence="1">Uncharacterized protein</fullName>
    </submittedName>
</protein>
<organism evidence="1 2">
    <name type="scientific">Gymnopus androsaceus JB14</name>
    <dbReference type="NCBI Taxonomy" id="1447944"/>
    <lineage>
        <taxon>Eukaryota</taxon>
        <taxon>Fungi</taxon>
        <taxon>Dikarya</taxon>
        <taxon>Basidiomycota</taxon>
        <taxon>Agaricomycotina</taxon>
        <taxon>Agaricomycetes</taxon>
        <taxon>Agaricomycetidae</taxon>
        <taxon>Agaricales</taxon>
        <taxon>Marasmiineae</taxon>
        <taxon>Omphalotaceae</taxon>
        <taxon>Gymnopus</taxon>
    </lineage>
</organism>
<gene>
    <name evidence="1" type="ORF">BT96DRAFT_948374</name>
</gene>
<proteinExistence type="predicted"/>